<dbReference type="PANTHER" id="PTHR42682">
    <property type="entry name" value="HYDROGENASE-4 COMPONENT F"/>
    <property type="match status" value="1"/>
</dbReference>
<feature type="transmembrane region" description="Helical" evidence="8">
    <location>
        <begin position="620"/>
        <end position="637"/>
    </location>
</feature>
<keyword evidence="5" id="KW-0560">Oxidoreductase</keyword>
<feature type="transmembrane region" description="Helical" evidence="8">
    <location>
        <begin position="990"/>
        <end position="1011"/>
    </location>
</feature>
<feature type="transmembrane region" description="Helical" evidence="8">
    <location>
        <begin position="146"/>
        <end position="170"/>
    </location>
</feature>
<evidence type="ECO:0000259" key="10">
    <source>
        <dbReference type="Pfam" id="PF00662"/>
    </source>
</evidence>
<evidence type="ECO:0000256" key="1">
    <source>
        <dbReference type="ARBA" id="ARBA00004651"/>
    </source>
</evidence>
<feature type="transmembrane region" description="Helical" evidence="8">
    <location>
        <begin position="107"/>
        <end position="126"/>
    </location>
</feature>
<proteinExistence type="predicted"/>
<evidence type="ECO:0000256" key="5">
    <source>
        <dbReference type="ARBA" id="ARBA00023002"/>
    </source>
</evidence>
<keyword evidence="12" id="KW-1185">Reference proteome</keyword>
<feature type="transmembrane region" description="Helical" evidence="8">
    <location>
        <begin position="396"/>
        <end position="421"/>
    </location>
</feature>
<evidence type="ECO:0000256" key="4">
    <source>
        <dbReference type="ARBA" id="ARBA00022989"/>
    </source>
</evidence>
<comment type="subcellular location">
    <subcellularLocation>
        <location evidence="1">Cell membrane</location>
        <topology evidence="1">Multi-pass membrane protein</topology>
    </subcellularLocation>
    <subcellularLocation>
        <location evidence="7">Membrane</location>
        <topology evidence="7">Multi-pass membrane protein</topology>
    </subcellularLocation>
</comment>
<dbReference type="InterPro" id="IPR001516">
    <property type="entry name" value="Proton_antipo_N"/>
</dbReference>
<feature type="transmembrane region" description="Helical" evidence="8">
    <location>
        <begin position="702"/>
        <end position="727"/>
    </location>
</feature>
<dbReference type="Proteomes" id="UP001180616">
    <property type="component" value="Chromosome"/>
</dbReference>
<keyword evidence="6 8" id="KW-0472">Membrane</keyword>
<feature type="transmembrane region" description="Helical" evidence="8">
    <location>
        <begin position="1060"/>
        <end position="1077"/>
    </location>
</feature>
<feature type="transmembrane region" description="Helical" evidence="8">
    <location>
        <begin position="258"/>
        <end position="278"/>
    </location>
</feature>
<dbReference type="PRINTS" id="PR01437">
    <property type="entry name" value="NUOXDRDTASE4"/>
</dbReference>
<organism evidence="11 12">
    <name type="scientific">Nitratidesulfovibrio liaohensis</name>
    <dbReference type="NCBI Taxonomy" id="2604158"/>
    <lineage>
        <taxon>Bacteria</taxon>
        <taxon>Pseudomonadati</taxon>
        <taxon>Thermodesulfobacteriota</taxon>
        <taxon>Desulfovibrionia</taxon>
        <taxon>Desulfovibrionales</taxon>
        <taxon>Desulfovibrionaceae</taxon>
        <taxon>Nitratidesulfovibrio</taxon>
    </lineage>
</organism>
<feature type="transmembrane region" description="Helical" evidence="8">
    <location>
        <begin position="812"/>
        <end position="831"/>
    </location>
</feature>
<dbReference type="InterPro" id="IPR001750">
    <property type="entry name" value="ND/Mrp_TM"/>
</dbReference>
<evidence type="ECO:0000256" key="8">
    <source>
        <dbReference type="SAM" id="Phobius"/>
    </source>
</evidence>
<keyword evidence="3 7" id="KW-0812">Transmembrane</keyword>
<feature type="transmembrane region" description="Helical" evidence="8">
    <location>
        <begin position="935"/>
        <end position="956"/>
    </location>
</feature>
<evidence type="ECO:0000256" key="7">
    <source>
        <dbReference type="RuleBase" id="RU000320"/>
    </source>
</evidence>
<feature type="transmembrane region" description="Helical" evidence="8">
    <location>
        <begin position="479"/>
        <end position="501"/>
    </location>
</feature>
<name>A0ABY9R1C5_9BACT</name>
<evidence type="ECO:0000313" key="12">
    <source>
        <dbReference type="Proteomes" id="UP001180616"/>
    </source>
</evidence>
<feature type="transmembrane region" description="Helical" evidence="8">
    <location>
        <begin position="513"/>
        <end position="536"/>
    </location>
</feature>
<feature type="domain" description="NADH-Ubiquinone oxidoreductase (complex I) chain 5 N-terminal" evidence="10">
    <location>
        <begin position="752"/>
        <end position="792"/>
    </location>
</feature>
<protein>
    <submittedName>
        <fullName evidence="11">Oxidoreductase</fullName>
    </submittedName>
</protein>
<gene>
    <name evidence="11" type="ORF">KPS_003650</name>
</gene>
<feature type="domain" description="NADH:quinone oxidoreductase/Mrp antiporter transmembrane" evidence="9">
    <location>
        <begin position="331"/>
        <end position="628"/>
    </location>
</feature>
<feature type="transmembrane region" description="Helical" evidence="8">
    <location>
        <begin position="364"/>
        <end position="384"/>
    </location>
</feature>
<keyword evidence="4 8" id="KW-1133">Transmembrane helix</keyword>
<feature type="transmembrane region" description="Helical" evidence="8">
    <location>
        <begin position="1180"/>
        <end position="1205"/>
    </location>
</feature>
<dbReference type="EMBL" id="CP133659">
    <property type="protein sequence ID" value="WMW65514.1"/>
    <property type="molecule type" value="Genomic_DNA"/>
</dbReference>
<feature type="transmembrane region" description="Helical" evidence="8">
    <location>
        <begin position="658"/>
        <end position="682"/>
    </location>
</feature>
<feature type="transmembrane region" description="Helical" evidence="8">
    <location>
        <begin position="284"/>
        <end position="304"/>
    </location>
</feature>
<feature type="transmembrane region" description="Helical" evidence="8">
    <location>
        <begin position="454"/>
        <end position="473"/>
    </location>
</feature>
<feature type="transmembrane region" description="Helical" evidence="8">
    <location>
        <begin position="789"/>
        <end position="806"/>
    </location>
</feature>
<dbReference type="Pfam" id="PF00361">
    <property type="entry name" value="Proton_antipo_M"/>
    <property type="match status" value="2"/>
</dbReference>
<sequence>MTTAPPVAELPFLAMLGALLLLGGAVSALAARRRPFTMLGLMCLSDIGLTLLGLGLGGGAGLVGGTTQFMYQIAARCLALLTLARLARTAGSTRLDDLRGIRAALPLTGLFFGFAMFAGMGLSVFLAPDGRAFILHAAFAAGHWGYAVAVAFAGMALAAATVLSVQAICLESGQWRESAHVPHAPSFTFHVLAGLFAVFIAAFGLAGHVVTAQVADALGVAHDALPVFGAHWHPAALVPYAGAFAVWAIGLASGRARALTGVAPVAASVALTWTDTAIDPLSRLFGVIIAGIGLVVAVYSVGYIHHDRRAGGYWFFLLLMCGSLSGLALARDFGGFYVFWELMTFSSYFLVAHEATDKAFHAAVKYFVMCVAGACAMLPGFMLLSAQAGTLDFAALAGLAATLPAPVVKGAVVLAFVGFAVKAGLVPGHGWLPDAHPAAPSSISGPLSGILTKTGVYGTVRLMLAVFGSAVLLKAGESAGGFSSMGLLVTALGTATMLYGELMALKQDDLKRLLAYSTMGQVGEIFMVIGIGTWLATTGSLLHVLNHAIMKNLLFLCAGGLILRAGSKKLADLAGMARVMPFTAGCMVVGLISIMGLPPFNGFVGKYLMLQALVAAGHPALAAVLLLGSLAGCVYYMRIVRTLVFQPYTGPVVQEAPASMRVATGVLAALCLVLGVLPQLGLSLVTPVADMLAGAGKLDAQALPMLAVTWHPFVLIPMLGAVVPFLLRRDRKAAGMATAIILAVAAVAVVVFGRGLDSISFAFALIVPVIGCLNMFYAVGYMEHSHTQWRFYTFFLFMVGGLMGVAASNDLFGFFTFWEIMSSWSLYFVIVHEENPAALREGFKYFFFNVLGAAFLFLGVVMLSSMAGDPSFGAVRSALPTMPVALAATAVALMAIGFTMKAAQLPFRIDVQMHPATAPTPVSGYISSVLLKSALFGLAKLFFVLGGAGFFAGLAAQWGQPQVMYAIAWVGGITIVMAALLAVMQSDLKLVLIYSTVSQLGYMVVGVALGTPLGMAGGLLHLVNHVLFKDLLFLVAGSLILCTHKHSLDELGGIGQRMPVTLTMFAIGALSVVGVPPTNGFASKWILYHALMAEGEVALALLSLAGSVLTLAYFAKFLHSAFLGRPSPDLAHVHEAPRIMLVPMGILAAGCIITGVFPGLPLLAIDMMGRELGFAGLAVAPWGVASGAGAFNATALAVLLAVAFFGGRTLLHRFIGTVRTTDIHTCGVAMKADEARLAPQDIYGAPLALLRQLAQAAVPALKRR</sequence>
<dbReference type="RefSeq" id="WP_309541509.1">
    <property type="nucleotide sequence ID" value="NZ_CP133659.1"/>
</dbReference>
<feature type="transmembrane region" description="Helical" evidence="8">
    <location>
        <begin position="843"/>
        <end position="864"/>
    </location>
</feature>
<dbReference type="Pfam" id="PF00662">
    <property type="entry name" value="Proton_antipo_N"/>
    <property type="match status" value="2"/>
</dbReference>
<feature type="transmembrane region" description="Helical" evidence="8">
    <location>
        <begin position="230"/>
        <end position="251"/>
    </location>
</feature>
<dbReference type="InterPro" id="IPR003918">
    <property type="entry name" value="NADH_UbQ_OxRdtase"/>
</dbReference>
<feature type="transmembrane region" description="Helical" evidence="8">
    <location>
        <begin position="191"/>
        <end position="210"/>
    </location>
</feature>
<evidence type="ECO:0000256" key="3">
    <source>
        <dbReference type="ARBA" id="ARBA00022692"/>
    </source>
</evidence>
<feature type="transmembrane region" description="Helical" evidence="8">
    <location>
        <begin position="311"/>
        <end position="330"/>
    </location>
</feature>
<feature type="transmembrane region" description="Helical" evidence="8">
    <location>
        <begin position="1139"/>
        <end position="1160"/>
    </location>
</feature>
<feature type="transmembrane region" description="Helical" evidence="8">
    <location>
        <begin position="759"/>
        <end position="777"/>
    </location>
</feature>
<feature type="transmembrane region" description="Helical" evidence="8">
    <location>
        <begin position="336"/>
        <end position="352"/>
    </location>
</feature>
<feature type="transmembrane region" description="Helical" evidence="8">
    <location>
        <begin position="12"/>
        <end position="31"/>
    </location>
</feature>
<feature type="transmembrane region" description="Helical" evidence="8">
    <location>
        <begin position="548"/>
        <end position="567"/>
    </location>
</feature>
<dbReference type="PANTHER" id="PTHR42682:SF4">
    <property type="entry name" value="NADH-UBIQUINONE_PLASTOQUINONE"/>
    <property type="match status" value="1"/>
</dbReference>
<feature type="domain" description="NADH:quinone oxidoreductase/Mrp antiporter transmembrane" evidence="9">
    <location>
        <begin position="808"/>
        <end position="1110"/>
    </location>
</feature>
<feature type="transmembrane region" description="Helical" evidence="8">
    <location>
        <begin position="884"/>
        <end position="903"/>
    </location>
</feature>
<evidence type="ECO:0000313" key="11">
    <source>
        <dbReference type="EMBL" id="WMW65514.1"/>
    </source>
</evidence>
<feature type="transmembrane region" description="Helical" evidence="8">
    <location>
        <begin position="962"/>
        <end position="983"/>
    </location>
</feature>
<feature type="transmembrane region" description="Helical" evidence="8">
    <location>
        <begin position="734"/>
        <end position="753"/>
    </location>
</feature>
<feature type="transmembrane region" description="Helical" evidence="8">
    <location>
        <begin position="1097"/>
        <end position="1118"/>
    </location>
</feature>
<keyword evidence="2" id="KW-1003">Cell membrane</keyword>
<feature type="transmembrane region" description="Helical" evidence="8">
    <location>
        <begin position="579"/>
        <end position="600"/>
    </location>
</feature>
<accession>A0ABY9R1C5</accession>
<dbReference type="InterPro" id="IPR052175">
    <property type="entry name" value="ComplexI-like_HydComp"/>
</dbReference>
<evidence type="ECO:0000259" key="9">
    <source>
        <dbReference type="Pfam" id="PF00361"/>
    </source>
</evidence>
<evidence type="ECO:0000256" key="2">
    <source>
        <dbReference type="ARBA" id="ARBA00022475"/>
    </source>
</evidence>
<reference evidence="11" key="1">
    <citation type="submission" date="2023-09" db="EMBL/GenBank/DDBJ databases">
        <authorList>
            <consortium name="CW5 consortium"/>
            <person name="Lu C.-W."/>
        </authorList>
    </citation>
    <scope>NUCLEOTIDE SEQUENCE</scope>
    <source>
        <strain evidence="11">KPS</strain>
    </source>
</reference>
<feature type="domain" description="NADH-Ubiquinone oxidoreductase (complex I) chain 5 N-terminal" evidence="10">
    <location>
        <begin position="277"/>
        <end position="309"/>
    </location>
</feature>
<feature type="transmembrane region" description="Helical" evidence="8">
    <location>
        <begin position="38"/>
        <end position="63"/>
    </location>
</feature>
<evidence type="ECO:0000256" key="6">
    <source>
        <dbReference type="ARBA" id="ARBA00023136"/>
    </source>
</evidence>